<protein>
    <submittedName>
        <fullName evidence="2">Uncharacterized protein</fullName>
    </submittedName>
</protein>
<name>A0A9D4V7I0_ADICA</name>
<organism evidence="2 3">
    <name type="scientific">Adiantum capillus-veneris</name>
    <name type="common">Maidenhair fern</name>
    <dbReference type="NCBI Taxonomy" id="13818"/>
    <lineage>
        <taxon>Eukaryota</taxon>
        <taxon>Viridiplantae</taxon>
        <taxon>Streptophyta</taxon>
        <taxon>Embryophyta</taxon>
        <taxon>Tracheophyta</taxon>
        <taxon>Polypodiopsida</taxon>
        <taxon>Polypodiidae</taxon>
        <taxon>Polypodiales</taxon>
        <taxon>Pteridineae</taxon>
        <taxon>Pteridaceae</taxon>
        <taxon>Vittarioideae</taxon>
        <taxon>Adiantum</taxon>
    </lineage>
</organism>
<dbReference type="Gene3D" id="3.80.10.10">
    <property type="entry name" value="Ribonuclease Inhibitor"/>
    <property type="match status" value="1"/>
</dbReference>
<evidence type="ECO:0000256" key="1">
    <source>
        <dbReference type="SAM" id="MobiDB-lite"/>
    </source>
</evidence>
<gene>
    <name evidence="2" type="ORF">GOP47_0004226</name>
</gene>
<accession>A0A9D4V7I0</accession>
<proteinExistence type="predicted"/>
<comment type="caution">
    <text evidence="2">The sequence shown here is derived from an EMBL/GenBank/DDBJ whole genome shotgun (WGS) entry which is preliminary data.</text>
</comment>
<dbReference type="AlphaFoldDB" id="A0A9D4V7I0"/>
<feature type="compositionally biased region" description="Basic residues" evidence="1">
    <location>
        <begin position="1"/>
        <end position="17"/>
    </location>
</feature>
<dbReference type="SUPFAM" id="SSF52058">
    <property type="entry name" value="L domain-like"/>
    <property type="match status" value="1"/>
</dbReference>
<dbReference type="InterPro" id="IPR032675">
    <property type="entry name" value="LRR_dom_sf"/>
</dbReference>
<evidence type="ECO:0000313" key="2">
    <source>
        <dbReference type="EMBL" id="KAI5081043.1"/>
    </source>
</evidence>
<dbReference type="OrthoDB" id="550575at2759"/>
<dbReference type="EMBL" id="JABFUD020000004">
    <property type="protein sequence ID" value="KAI5081043.1"/>
    <property type="molecule type" value="Genomic_DNA"/>
</dbReference>
<feature type="region of interest" description="Disordered" evidence="1">
    <location>
        <begin position="1"/>
        <end position="28"/>
    </location>
</feature>
<sequence>MAKEKKGKKGKKGKKKGAAPPHDKGWDKAISNGKWERPFEALPDPAAHSSFIELREKIFASLEQLSILWTDAVTINELVEDLFKVSRDRLVKLGLRGARYLKKVVISPATLTPHLIALDLSCCEWLEYVLLQLMALETLSLHRCGSLNKVILHTKQLKDINLLNCPKLSILVLWSDALSKLELSSLDLKTIELHCPNLKDVDVLPNYPSQEEATNDPVAQYEA</sequence>
<keyword evidence="3" id="KW-1185">Reference proteome</keyword>
<reference evidence="2" key="1">
    <citation type="submission" date="2021-01" db="EMBL/GenBank/DDBJ databases">
        <title>Adiantum capillus-veneris genome.</title>
        <authorList>
            <person name="Fang Y."/>
            <person name="Liao Q."/>
        </authorList>
    </citation>
    <scope>NUCLEOTIDE SEQUENCE</scope>
    <source>
        <strain evidence="2">H3</strain>
        <tissue evidence="2">Leaf</tissue>
    </source>
</reference>
<dbReference type="Proteomes" id="UP000886520">
    <property type="component" value="Chromosome 4"/>
</dbReference>
<evidence type="ECO:0000313" key="3">
    <source>
        <dbReference type="Proteomes" id="UP000886520"/>
    </source>
</evidence>